<dbReference type="InterPro" id="IPR018060">
    <property type="entry name" value="HTH_AraC"/>
</dbReference>
<feature type="domain" description="Response regulatory" evidence="6">
    <location>
        <begin position="2"/>
        <end position="118"/>
    </location>
</feature>
<dbReference type="PROSITE" id="PS00041">
    <property type="entry name" value="HTH_ARAC_FAMILY_1"/>
    <property type="match status" value="1"/>
</dbReference>
<dbReference type="PROSITE" id="PS50110">
    <property type="entry name" value="RESPONSE_REGULATORY"/>
    <property type="match status" value="1"/>
</dbReference>
<dbReference type="InterPro" id="IPR018062">
    <property type="entry name" value="HTH_AraC-typ_CS"/>
</dbReference>
<organism evidence="7 8">
    <name type="scientific">Paenibacillus radicis</name>
    <name type="common">ex Xue et al. 2023</name>
    <dbReference type="NCBI Taxonomy" id="2972489"/>
    <lineage>
        <taxon>Bacteria</taxon>
        <taxon>Bacillati</taxon>
        <taxon>Bacillota</taxon>
        <taxon>Bacilli</taxon>
        <taxon>Bacillales</taxon>
        <taxon>Paenibacillaceae</taxon>
        <taxon>Paenibacillus</taxon>
    </lineage>
</organism>
<dbReference type="PROSITE" id="PS01124">
    <property type="entry name" value="HTH_ARAC_FAMILY_2"/>
    <property type="match status" value="1"/>
</dbReference>
<keyword evidence="2" id="KW-0238">DNA-binding</keyword>
<gene>
    <name evidence="7" type="ORF">NV381_05590</name>
</gene>
<accession>A0ABT1YCL0</accession>
<dbReference type="RefSeq" id="WP_258212283.1">
    <property type="nucleotide sequence ID" value="NZ_JANQBD010000003.1"/>
</dbReference>
<dbReference type="InterPro" id="IPR011006">
    <property type="entry name" value="CheY-like_superfamily"/>
</dbReference>
<dbReference type="CDD" id="cd17536">
    <property type="entry name" value="REC_YesN-like"/>
    <property type="match status" value="1"/>
</dbReference>
<sequence length="516" mass="58872">MNIFVVEDERWALAELVELLKIYEPEHSIHAYDNGDDALLAAHSICPQLVLTDINMPGIDGLELIEQLHHLDPTIKSMILSVHDQFEYARQGMKFGVFDYLLKPVKKDVLFKAVDKAIQHIEMDSKRTEEWMSGSIGQMLLTADIPQYDILRAVNGRAYCMVLLVLETGSVLRGWKDTCIGMKEFKQPFAFGPAQEKELHCLDLDCRQRVILIPLADTSQLGRIREKLSVLFQQLQQLPRPAHMGFAIKSESDSLYGIFMDLSRHMDENMIFGMSTCIVPGMKNYDAEIGDLWEKVRVMETYSKKGDMLKGQAVLEQILEELSEKQITKRQLRLFVHDMLFSLKYNLLASGKGPASINDLQEDNRILNRFGDYNELFEWLNKTIVSLYCGLAAKDLSPKGLIPVLLEYIHKSYQDSISLQQFAADHHVSLGYLSRLFKSQTGTTFSDYMAGYRIRKAKELLTSGVERLQEVSELVGYEDSKHFSALFKKIVGVAPITYAKRHAVKPISKNRKNPPR</sequence>
<dbReference type="PANTHER" id="PTHR43280">
    <property type="entry name" value="ARAC-FAMILY TRANSCRIPTIONAL REGULATOR"/>
    <property type="match status" value="1"/>
</dbReference>
<evidence type="ECO:0000313" key="8">
    <source>
        <dbReference type="Proteomes" id="UP001300012"/>
    </source>
</evidence>
<comment type="caution">
    <text evidence="7">The sequence shown here is derived from an EMBL/GenBank/DDBJ whole genome shotgun (WGS) entry which is preliminary data.</text>
</comment>
<feature type="domain" description="HTH araC/xylS-type" evidence="5">
    <location>
        <begin position="403"/>
        <end position="501"/>
    </location>
</feature>
<dbReference type="InterPro" id="IPR009057">
    <property type="entry name" value="Homeodomain-like_sf"/>
</dbReference>
<dbReference type="Gene3D" id="3.40.50.2300">
    <property type="match status" value="1"/>
</dbReference>
<dbReference type="SUPFAM" id="SSF46689">
    <property type="entry name" value="Homeodomain-like"/>
    <property type="match status" value="2"/>
</dbReference>
<dbReference type="Gene3D" id="1.10.10.60">
    <property type="entry name" value="Homeodomain-like"/>
    <property type="match status" value="2"/>
</dbReference>
<keyword evidence="1" id="KW-0805">Transcription regulation</keyword>
<evidence type="ECO:0000256" key="2">
    <source>
        <dbReference type="ARBA" id="ARBA00023125"/>
    </source>
</evidence>
<evidence type="ECO:0000256" key="1">
    <source>
        <dbReference type="ARBA" id="ARBA00023015"/>
    </source>
</evidence>
<dbReference type="PANTHER" id="PTHR43280:SF28">
    <property type="entry name" value="HTH-TYPE TRANSCRIPTIONAL ACTIVATOR RHAS"/>
    <property type="match status" value="1"/>
</dbReference>
<proteinExistence type="predicted"/>
<keyword evidence="8" id="KW-1185">Reference proteome</keyword>
<dbReference type="Pfam" id="PF12833">
    <property type="entry name" value="HTH_18"/>
    <property type="match status" value="1"/>
</dbReference>
<dbReference type="EMBL" id="JANQBD010000003">
    <property type="protein sequence ID" value="MCR8630672.1"/>
    <property type="molecule type" value="Genomic_DNA"/>
</dbReference>
<evidence type="ECO:0000259" key="5">
    <source>
        <dbReference type="PROSITE" id="PS01124"/>
    </source>
</evidence>
<dbReference type="SMART" id="SM00448">
    <property type="entry name" value="REC"/>
    <property type="match status" value="1"/>
</dbReference>
<keyword evidence="3" id="KW-0804">Transcription</keyword>
<feature type="modified residue" description="4-aspartylphosphate" evidence="4">
    <location>
        <position position="53"/>
    </location>
</feature>
<protein>
    <submittedName>
        <fullName evidence="7">Response regulator</fullName>
    </submittedName>
</protein>
<dbReference type="Proteomes" id="UP001300012">
    <property type="component" value="Unassembled WGS sequence"/>
</dbReference>
<dbReference type="Pfam" id="PF00072">
    <property type="entry name" value="Response_reg"/>
    <property type="match status" value="1"/>
</dbReference>
<evidence type="ECO:0000259" key="6">
    <source>
        <dbReference type="PROSITE" id="PS50110"/>
    </source>
</evidence>
<keyword evidence="4" id="KW-0597">Phosphoprotein</keyword>
<dbReference type="SMART" id="SM00342">
    <property type="entry name" value="HTH_ARAC"/>
    <property type="match status" value="1"/>
</dbReference>
<evidence type="ECO:0000256" key="4">
    <source>
        <dbReference type="PROSITE-ProRule" id="PRU00169"/>
    </source>
</evidence>
<dbReference type="InterPro" id="IPR001789">
    <property type="entry name" value="Sig_transdc_resp-reg_receiver"/>
</dbReference>
<evidence type="ECO:0000313" key="7">
    <source>
        <dbReference type="EMBL" id="MCR8630672.1"/>
    </source>
</evidence>
<reference evidence="7 8" key="1">
    <citation type="submission" date="2022-08" db="EMBL/GenBank/DDBJ databases">
        <title>Paenibacillus endoradicis sp. nov., Paenibacillus radicibacter sp. nov and Paenibacillus pararadicis sp. nov., three cold-adapted plant growth-promoting bacteria isolated from root of Larix gmelinii in Great Khingan.</title>
        <authorList>
            <person name="Xue H."/>
        </authorList>
    </citation>
    <scope>NUCLEOTIDE SEQUENCE [LARGE SCALE GENOMIC DNA]</scope>
    <source>
        <strain evidence="7 8">N5-1-1-5</strain>
    </source>
</reference>
<name>A0ABT1YCL0_9BACL</name>
<evidence type="ECO:0000256" key="3">
    <source>
        <dbReference type="ARBA" id="ARBA00023163"/>
    </source>
</evidence>
<dbReference type="SUPFAM" id="SSF52172">
    <property type="entry name" value="CheY-like"/>
    <property type="match status" value="1"/>
</dbReference>